<dbReference type="GO" id="GO:0051726">
    <property type="term" value="P:regulation of cell cycle"/>
    <property type="evidence" value="ECO:0007669"/>
    <property type="project" value="InterPro"/>
</dbReference>
<dbReference type="PANTHER" id="PTHR12548:SF9">
    <property type="entry name" value="TRANSCRIPTION FACTOR DP"/>
    <property type="match status" value="1"/>
</dbReference>
<dbReference type="InterPro" id="IPR036390">
    <property type="entry name" value="WH_DNA-bd_sf"/>
</dbReference>
<dbReference type="InterPro" id="IPR014889">
    <property type="entry name" value="Transc_factor_DP_C"/>
</dbReference>
<dbReference type="PANTHER" id="PTHR12548">
    <property type="entry name" value="TRANSCRIPTION FACTOR DP"/>
    <property type="match status" value="1"/>
</dbReference>
<dbReference type="FunFam" id="1.10.10.10:FF:000187">
    <property type="entry name" value="Transcription factor-like protein DPB"/>
    <property type="match status" value="1"/>
</dbReference>
<name>A0A9Q1KT18_9CARY</name>
<dbReference type="OrthoDB" id="552115at2759"/>
<evidence type="ECO:0008006" key="18">
    <source>
        <dbReference type="Google" id="ProtNLM"/>
    </source>
</evidence>
<evidence type="ECO:0000256" key="10">
    <source>
        <dbReference type="ARBA" id="ARBA00023306"/>
    </source>
</evidence>
<evidence type="ECO:0000256" key="7">
    <source>
        <dbReference type="ARBA" id="ARBA00023125"/>
    </source>
</evidence>
<dbReference type="SUPFAM" id="SSF144074">
    <property type="entry name" value="E2F-DP heterodimerization region"/>
    <property type="match status" value="1"/>
</dbReference>
<feature type="region of interest" description="Disordered" evidence="13">
    <location>
        <begin position="1"/>
        <end position="93"/>
    </location>
</feature>
<comment type="caution">
    <text evidence="16">The sequence shown here is derived from an EMBL/GenBank/DDBJ whole genome shotgun (WGS) entry which is preliminary data.</text>
</comment>
<gene>
    <name evidence="16" type="ORF">Cgig2_004118</name>
</gene>
<evidence type="ECO:0000256" key="6">
    <source>
        <dbReference type="ARBA" id="ARBA00023054"/>
    </source>
</evidence>
<dbReference type="GO" id="GO:0000981">
    <property type="term" value="F:DNA-binding transcription factor activity, RNA polymerase II-specific"/>
    <property type="evidence" value="ECO:0007669"/>
    <property type="project" value="TreeGrafter"/>
</dbReference>
<dbReference type="InterPro" id="IPR003316">
    <property type="entry name" value="E2F_WHTH_DNA-bd_dom"/>
</dbReference>
<evidence type="ECO:0000259" key="15">
    <source>
        <dbReference type="SMART" id="SM01372"/>
    </source>
</evidence>
<feature type="compositionally biased region" description="Low complexity" evidence="13">
    <location>
        <begin position="25"/>
        <end position="43"/>
    </location>
</feature>
<dbReference type="Pfam" id="PF08781">
    <property type="entry name" value="DP"/>
    <property type="match status" value="1"/>
</dbReference>
<evidence type="ECO:0000256" key="3">
    <source>
        <dbReference type="ARBA" id="ARBA00010940"/>
    </source>
</evidence>
<evidence type="ECO:0000313" key="17">
    <source>
        <dbReference type="Proteomes" id="UP001153076"/>
    </source>
</evidence>
<dbReference type="Gene3D" id="1.10.10.10">
    <property type="entry name" value="Winged helix-like DNA-binding domain superfamily/Winged helix DNA-binding domain"/>
    <property type="match status" value="1"/>
</dbReference>
<feature type="compositionally biased region" description="Pro residues" evidence="13">
    <location>
        <begin position="368"/>
        <end position="377"/>
    </location>
</feature>
<dbReference type="GO" id="GO:0005737">
    <property type="term" value="C:cytoplasm"/>
    <property type="evidence" value="ECO:0007669"/>
    <property type="project" value="UniProtKB-SubCell"/>
</dbReference>
<keyword evidence="7 11" id="KW-0238">DNA-binding</keyword>
<reference evidence="16" key="1">
    <citation type="submission" date="2022-04" db="EMBL/GenBank/DDBJ databases">
        <title>Carnegiea gigantea Genome sequencing and assembly v2.</title>
        <authorList>
            <person name="Copetti D."/>
            <person name="Sanderson M.J."/>
            <person name="Burquez A."/>
            <person name="Wojciechowski M.F."/>
        </authorList>
    </citation>
    <scope>NUCLEOTIDE SEQUENCE</scope>
    <source>
        <strain evidence="16">SGP5-SGP5p</strain>
        <tissue evidence="16">Aerial part</tissue>
    </source>
</reference>
<dbReference type="Proteomes" id="UP001153076">
    <property type="component" value="Unassembled WGS sequence"/>
</dbReference>
<evidence type="ECO:0000256" key="2">
    <source>
        <dbReference type="ARBA" id="ARBA00004496"/>
    </source>
</evidence>
<comment type="similarity">
    <text evidence="3 11 12">Belongs to the E2F/DP family.</text>
</comment>
<evidence type="ECO:0000259" key="14">
    <source>
        <dbReference type="SMART" id="SM01138"/>
    </source>
</evidence>
<dbReference type="InterPro" id="IPR036388">
    <property type="entry name" value="WH-like_DNA-bd_sf"/>
</dbReference>
<feature type="compositionally biased region" description="Polar residues" evidence="13">
    <location>
        <begin position="333"/>
        <end position="365"/>
    </location>
</feature>
<dbReference type="Gene3D" id="1.20.140.80">
    <property type="entry name" value="Transcription factor DP"/>
    <property type="match status" value="1"/>
</dbReference>
<evidence type="ECO:0000256" key="5">
    <source>
        <dbReference type="ARBA" id="ARBA00023015"/>
    </source>
</evidence>
<evidence type="ECO:0000256" key="4">
    <source>
        <dbReference type="ARBA" id="ARBA00022490"/>
    </source>
</evidence>
<dbReference type="FunFam" id="1.20.140.80:FF:000002">
    <property type="entry name" value="Transcription factor-like protein DPB"/>
    <property type="match status" value="1"/>
</dbReference>
<organism evidence="16 17">
    <name type="scientific">Carnegiea gigantea</name>
    <dbReference type="NCBI Taxonomy" id="171969"/>
    <lineage>
        <taxon>Eukaryota</taxon>
        <taxon>Viridiplantae</taxon>
        <taxon>Streptophyta</taxon>
        <taxon>Embryophyta</taxon>
        <taxon>Tracheophyta</taxon>
        <taxon>Spermatophyta</taxon>
        <taxon>Magnoliopsida</taxon>
        <taxon>eudicotyledons</taxon>
        <taxon>Gunneridae</taxon>
        <taxon>Pentapetalae</taxon>
        <taxon>Caryophyllales</taxon>
        <taxon>Cactineae</taxon>
        <taxon>Cactaceae</taxon>
        <taxon>Cactoideae</taxon>
        <taxon>Echinocereeae</taxon>
        <taxon>Carnegiea</taxon>
    </lineage>
</organism>
<dbReference type="InterPro" id="IPR038168">
    <property type="entry name" value="TF_DP_C_sf"/>
</dbReference>
<keyword evidence="8 11" id="KW-0804">Transcription</keyword>
<dbReference type="SUPFAM" id="SSF46785">
    <property type="entry name" value="Winged helix' DNA-binding domain"/>
    <property type="match status" value="1"/>
</dbReference>
<dbReference type="GO" id="GO:0000977">
    <property type="term" value="F:RNA polymerase II transcription regulatory region sequence-specific DNA binding"/>
    <property type="evidence" value="ECO:0007669"/>
    <property type="project" value="TreeGrafter"/>
</dbReference>
<dbReference type="Pfam" id="PF02319">
    <property type="entry name" value="WHD_E2F_TDP"/>
    <property type="match status" value="1"/>
</dbReference>
<dbReference type="PIRSF" id="PIRSF009404">
    <property type="entry name" value="Transcription_factor_DP"/>
    <property type="match status" value="1"/>
</dbReference>
<dbReference type="SMART" id="SM01138">
    <property type="entry name" value="DP"/>
    <property type="match status" value="1"/>
</dbReference>
<feature type="compositionally biased region" description="Polar residues" evidence="13">
    <location>
        <begin position="307"/>
        <end position="319"/>
    </location>
</feature>
<dbReference type="GO" id="GO:0070176">
    <property type="term" value="C:DRM complex"/>
    <property type="evidence" value="ECO:0007669"/>
    <property type="project" value="UniProtKB-ARBA"/>
</dbReference>
<evidence type="ECO:0000256" key="13">
    <source>
        <dbReference type="SAM" id="MobiDB-lite"/>
    </source>
</evidence>
<keyword evidence="17" id="KW-1185">Reference proteome</keyword>
<dbReference type="CDD" id="cd14458">
    <property type="entry name" value="DP_DD"/>
    <property type="match status" value="1"/>
</dbReference>
<protein>
    <recommendedName>
        <fullName evidence="18">Transcription factor-like protein DPB</fullName>
    </recommendedName>
</protein>
<keyword evidence="4" id="KW-0963">Cytoplasm</keyword>
<feature type="domain" description="E2F/DP family winged-helix DNA-binding" evidence="15">
    <location>
        <begin position="91"/>
        <end position="189"/>
    </location>
</feature>
<feature type="region of interest" description="Disordered" evidence="13">
    <location>
        <begin position="305"/>
        <end position="388"/>
    </location>
</feature>
<comment type="subcellular location">
    <subcellularLocation>
        <location evidence="2">Cytoplasm</location>
    </subcellularLocation>
    <subcellularLocation>
        <location evidence="1 11 12">Nucleus</location>
    </subcellularLocation>
</comment>
<accession>A0A9Q1KT18</accession>
<dbReference type="InterPro" id="IPR037241">
    <property type="entry name" value="E2F-DP_heterodim"/>
</dbReference>
<evidence type="ECO:0000256" key="8">
    <source>
        <dbReference type="ARBA" id="ARBA00023163"/>
    </source>
</evidence>
<dbReference type="EMBL" id="JAKOGI010000025">
    <property type="protein sequence ID" value="KAJ8449063.1"/>
    <property type="molecule type" value="Genomic_DNA"/>
</dbReference>
<dbReference type="InterPro" id="IPR015648">
    <property type="entry name" value="Transcrpt_fac_DP"/>
</dbReference>
<keyword evidence="9 11" id="KW-0539">Nucleus</keyword>
<evidence type="ECO:0000256" key="12">
    <source>
        <dbReference type="RuleBase" id="RU003796"/>
    </source>
</evidence>
<dbReference type="SMART" id="SM01372">
    <property type="entry name" value="E2F_TDP"/>
    <property type="match status" value="1"/>
</dbReference>
<evidence type="ECO:0000256" key="1">
    <source>
        <dbReference type="ARBA" id="ARBA00004123"/>
    </source>
</evidence>
<keyword evidence="6" id="KW-0175">Coiled coil</keyword>
<comment type="function">
    <text evidence="11">Involved in the regulation of the G1/S transition. Increases the DNA binding activity of E2F proteins after heterodimerization.</text>
</comment>
<feature type="compositionally biased region" description="Low complexity" evidence="13">
    <location>
        <begin position="320"/>
        <end position="332"/>
    </location>
</feature>
<evidence type="ECO:0000256" key="9">
    <source>
        <dbReference type="ARBA" id="ARBA00023242"/>
    </source>
</evidence>
<feature type="domain" description="Transcription factor DP C-terminal" evidence="14">
    <location>
        <begin position="196"/>
        <end position="365"/>
    </location>
</feature>
<evidence type="ECO:0000256" key="11">
    <source>
        <dbReference type="PIRNR" id="PIRNR009404"/>
    </source>
</evidence>
<dbReference type="AlphaFoldDB" id="A0A9Q1KT18"/>
<keyword evidence="5 11" id="KW-0805">Transcription regulation</keyword>
<proteinExistence type="inferred from homology"/>
<sequence length="388" mass="42917">MVTGNSQEDGEKNPKGTTRSWGTAVSGQSVSTSGSVGSPSSRSEAGMATPARDNTVVRLGHLEIHGEDTGSQGAVASKRKKRGQRTTGTEKSGRGLRQFSMKAYAVYFMTNFWLFSVVCEKVESKGRTTYNEVADELVAEYAAASSALEPNEQPGYDEKNIRRRVYDALNVLMAMDIISKDKKEIQWKGLPRTSLNDIEELKTERLALRNRTEKKATYLQELEEQFVGYQNLIQRNQQLYGNGNAPSGGVALPFILVQTRPNATVEVEISEDMQLVHFDFNSTPFELHDDNYVLKQMKFCEKPQFNGMVSNRPASTGEGSSMPSSYQSQISQTPSPSKTYQPQISTSSPLNTYQTQIPLPSSQSNPPMKTPTSPPLPGILKARAQHDR</sequence>
<keyword evidence="10" id="KW-0131">Cell cycle</keyword>
<evidence type="ECO:0000313" key="16">
    <source>
        <dbReference type="EMBL" id="KAJ8449063.1"/>
    </source>
</evidence>